<name>A0A0R1UW40_9LACO</name>
<keyword evidence="2" id="KW-1185">Reference proteome</keyword>
<dbReference type="Proteomes" id="UP000051166">
    <property type="component" value="Unassembled WGS sequence"/>
</dbReference>
<dbReference type="AlphaFoldDB" id="A0A0R1UW40"/>
<sequence>MVESNAFTDKYGKQILVVGNRANIELASTENTERIIFDLEMSIDILQFIYKVAKRTWKNFTPKEALSDSSDYYTYYDKRLDSEGGLYFVSNNQKEKSLKLIVERPYGAGKAYYKFNKVRCETFIYDVIKRFPEIAGVKE</sequence>
<accession>A0A0R1UW40</accession>
<dbReference type="EMBL" id="AZFQ01000052">
    <property type="protein sequence ID" value="KRL97455.1"/>
    <property type="molecule type" value="Genomic_DNA"/>
</dbReference>
<gene>
    <name evidence="1" type="ORF">FD50_GL001436</name>
</gene>
<proteinExistence type="predicted"/>
<dbReference type="GeneID" id="98308735"/>
<evidence type="ECO:0000313" key="1">
    <source>
        <dbReference type="EMBL" id="KRL97455.1"/>
    </source>
</evidence>
<dbReference type="STRING" id="1423801.FD50_GL001436"/>
<dbReference type="OrthoDB" id="2318077at2"/>
<evidence type="ECO:0000313" key="2">
    <source>
        <dbReference type="Proteomes" id="UP000051166"/>
    </source>
</evidence>
<reference evidence="1 2" key="1">
    <citation type="journal article" date="2015" name="Genome Announc.">
        <title>Expanding the biotechnology potential of lactobacilli through comparative genomics of 213 strains and associated genera.</title>
        <authorList>
            <person name="Sun Z."/>
            <person name="Harris H.M."/>
            <person name="McCann A."/>
            <person name="Guo C."/>
            <person name="Argimon S."/>
            <person name="Zhang W."/>
            <person name="Yang X."/>
            <person name="Jeffery I.B."/>
            <person name="Cooney J.C."/>
            <person name="Kagawa T.F."/>
            <person name="Liu W."/>
            <person name="Song Y."/>
            <person name="Salvetti E."/>
            <person name="Wrobel A."/>
            <person name="Rasinkangas P."/>
            <person name="Parkhill J."/>
            <person name="Rea M.C."/>
            <person name="O'Sullivan O."/>
            <person name="Ritari J."/>
            <person name="Douillard F.P."/>
            <person name="Paul Ross R."/>
            <person name="Yang R."/>
            <person name="Briner A.E."/>
            <person name="Felis G.E."/>
            <person name="de Vos W.M."/>
            <person name="Barrangou R."/>
            <person name="Klaenhammer T.R."/>
            <person name="Caufield P.W."/>
            <person name="Cui Y."/>
            <person name="Zhang H."/>
            <person name="O'Toole P.W."/>
        </authorList>
    </citation>
    <scope>NUCLEOTIDE SEQUENCE [LARGE SCALE GENOMIC DNA]</scope>
    <source>
        <strain evidence="1 2">DSM 16230</strain>
    </source>
</reference>
<dbReference type="PATRIC" id="fig|1423801.4.peg.1472"/>
<protein>
    <submittedName>
        <fullName evidence="1">Uncharacterized protein</fullName>
    </submittedName>
</protein>
<dbReference type="RefSeq" id="WP_056961235.1">
    <property type="nucleotide sequence ID" value="NZ_AZFQ01000052.1"/>
</dbReference>
<comment type="caution">
    <text evidence="1">The sequence shown here is derived from an EMBL/GenBank/DDBJ whole genome shotgun (WGS) entry which is preliminary data.</text>
</comment>
<organism evidence="1 2">
    <name type="scientific">Liquorilactobacillus satsumensis DSM 16230 = JCM 12392</name>
    <dbReference type="NCBI Taxonomy" id="1423801"/>
    <lineage>
        <taxon>Bacteria</taxon>
        <taxon>Bacillati</taxon>
        <taxon>Bacillota</taxon>
        <taxon>Bacilli</taxon>
        <taxon>Lactobacillales</taxon>
        <taxon>Lactobacillaceae</taxon>
        <taxon>Liquorilactobacillus</taxon>
    </lineage>
</organism>